<dbReference type="PANTHER" id="PTHR23513:SF11">
    <property type="entry name" value="STAPHYLOFERRIN A TRANSPORTER"/>
    <property type="match status" value="1"/>
</dbReference>
<dbReference type="PROSITE" id="PS50850">
    <property type="entry name" value="MFS"/>
    <property type="match status" value="1"/>
</dbReference>
<gene>
    <name evidence="10" type="ORF">BN10_510006</name>
</gene>
<dbReference type="Pfam" id="PF05977">
    <property type="entry name" value="MFS_3"/>
    <property type="match status" value="1"/>
</dbReference>
<dbReference type="HOGENOM" id="CLU_034180_11_2_11"/>
<dbReference type="RefSeq" id="WP_010849954.1">
    <property type="nucleotide sequence ID" value="NZ_HF570956.1"/>
</dbReference>
<evidence type="ECO:0000256" key="8">
    <source>
        <dbReference type="SAM" id="Phobius"/>
    </source>
</evidence>
<keyword evidence="6 8" id="KW-0472">Membrane</keyword>
<comment type="caution">
    <text evidence="10">The sequence shown here is derived from an EMBL/GenBank/DDBJ whole genome shotgun (WGS) entry which is preliminary data.</text>
</comment>
<evidence type="ECO:0000259" key="9">
    <source>
        <dbReference type="PROSITE" id="PS50850"/>
    </source>
</evidence>
<feature type="region of interest" description="Disordered" evidence="7">
    <location>
        <begin position="411"/>
        <end position="435"/>
    </location>
</feature>
<dbReference type="InterPro" id="IPR020846">
    <property type="entry name" value="MFS_dom"/>
</dbReference>
<name>N0DZM7_9MICO</name>
<dbReference type="GO" id="GO:0005886">
    <property type="term" value="C:plasma membrane"/>
    <property type="evidence" value="ECO:0007669"/>
    <property type="project" value="UniProtKB-SubCell"/>
</dbReference>
<dbReference type="Gene3D" id="1.20.1250.20">
    <property type="entry name" value="MFS general substrate transporter like domains"/>
    <property type="match status" value="1"/>
</dbReference>
<feature type="transmembrane region" description="Helical" evidence="8">
    <location>
        <begin position="258"/>
        <end position="277"/>
    </location>
</feature>
<dbReference type="CDD" id="cd06173">
    <property type="entry name" value="MFS_MefA_like"/>
    <property type="match status" value="1"/>
</dbReference>
<sequence>MSPTFHSLSIRNYRIWFLGGLVSNIGTWAGRVGQDWLVLTELTDHSSTALGTVTGLQFLPILLLAPWAGAIADRYDKRRTLQLTQTGLLLTTLALGILAVTGTAQLWHVYLIAALQGVITAIDNPARQAFVPEIVGREHLSNAVGLNSASFNSGRLIGPGLAGLVIAAWGTGPALLMNSASFLFVLAALVAMRGADLRPAPRLTGRGGIREGLAYVNRRKDLRLIMLLIFVLGTFGMNFQITTALMATQTFHKGAGEYGLLGSIMAIGSLAAALRTAGRKEPRLWIMLVALGGFVGASAAAALAPTYLTFAVLLVPVGFTALTAMTVANTLVQTRVDPIMRGRVMALYMAIFMGGTPIGAPIIGWIGEHAGPRWTILVGSIGVGLVLAVVSRLLLKEENVRVSWDTERRPHFDVHTSPRHRRGPQVEEPTPEPAR</sequence>
<dbReference type="InterPro" id="IPR010290">
    <property type="entry name" value="TM_effector"/>
</dbReference>
<proteinExistence type="predicted"/>
<accession>N0DZM7</accession>
<feature type="transmembrane region" description="Helical" evidence="8">
    <location>
        <begin position="373"/>
        <end position="395"/>
    </location>
</feature>
<evidence type="ECO:0000256" key="4">
    <source>
        <dbReference type="ARBA" id="ARBA00022692"/>
    </source>
</evidence>
<comment type="subcellular location">
    <subcellularLocation>
        <location evidence="1">Cell membrane</location>
        <topology evidence="1">Multi-pass membrane protein</topology>
    </subcellularLocation>
</comment>
<dbReference type="Proteomes" id="UP000013167">
    <property type="component" value="Unassembled WGS sequence"/>
</dbReference>
<reference evidence="10 11" key="1">
    <citation type="journal article" date="2013" name="ISME J.">
        <title>A metabolic model for members of the genus Tetrasphaera involved in enhanced biological phosphorus removal.</title>
        <authorList>
            <person name="Kristiansen R."/>
            <person name="Nguyen H.T.T."/>
            <person name="Saunders A.M."/>
            <person name="Nielsen J.L."/>
            <person name="Wimmer R."/>
            <person name="Le V.Q."/>
            <person name="McIlroy S.J."/>
            <person name="Petrovski S."/>
            <person name="Seviour R.J."/>
            <person name="Calteau A."/>
            <person name="Nielsen K.L."/>
            <person name="Nielsen P.H."/>
        </authorList>
    </citation>
    <scope>NUCLEOTIDE SEQUENCE [LARGE SCALE GENOMIC DNA]</scope>
    <source>
        <strain evidence="10 11">Lp2</strain>
    </source>
</reference>
<dbReference type="AlphaFoldDB" id="N0DZM7"/>
<feature type="transmembrane region" description="Helical" evidence="8">
    <location>
        <begin position="284"/>
        <end position="304"/>
    </location>
</feature>
<dbReference type="STRING" id="1193181.BN10_510006"/>
<evidence type="ECO:0000313" key="11">
    <source>
        <dbReference type="Proteomes" id="UP000013167"/>
    </source>
</evidence>
<feature type="domain" description="Major facilitator superfamily (MFS) profile" evidence="9">
    <location>
        <begin position="182"/>
        <end position="435"/>
    </location>
</feature>
<dbReference type="EMBL" id="CAIZ01000121">
    <property type="protein sequence ID" value="CCH70098.1"/>
    <property type="molecule type" value="Genomic_DNA"/>
</dbReference>
<evidence type="ECO:0000256" key="7">
    <source>
        <dbReference type="SAM" id="MobiDB-lite"/>
    </source>
</evidence>
<organism evidence="10 11">
    <name type="scientific">Phycicoccus elongatus Lp2</name>
    <dbReference type="NCBI Taxonomy" id="1193181"/>
    <lineage>
        <taxon>Bacteria</taxon>
        <taxon>Bacillati</taxon>
        <taxon>Actinomycetota</taxon>
        <taxon>Actinomycetes</taxon>
        <taxon>Micrococcales</taxon>
        <taxon>Intrasporangiaceae</taxon>
        <taxon>Phycicoccus</taxon>
    </lineage>
</organism>
<keyword evidence="11" id="KW-1185">Reference proteome</keyword>
<dbReference type="GO" id="GO:0022857">
    <property type="term" value="F:transmembrane transporter activity"/>
    <property type="evidence" value="ECO:0007669"/>
    <property type="project" value="InterPro"/>
</dbReference>
<dbReference type="InterPro" id="IPR036259">
    <property type="entry name" value="MFS_trans_sf"/>
</dbReference>
<feature type="transmembrane region" description="Helical" evidence="8">
    <location>
        <begin position="88"/>
        <end position="107"/>
    </location>
</feature>
<feature type="transmembrane region" description="Helical" evidence="8">
    <location>
        <begin position="12"/>
        <end position="29"/>
    </location>
</feature>
<evidence type="ECO:0000313" key="10">
    <source>
        <dbReference type="EMBL" id="CCH70098.1"/>
    </source>
</evidence>
<keyword evidence="5 8" id="KW-1133">Transmembrane helix</keyword>
<dbReference type="PANTHER" id="PTHR23513">
    <property type="entry name" value="INTEGRAL MEMBRANE EFFLUX PROTEIN-RELATED"/>
    <property type="match status" value="1"/>
</dbReference>
<evidence type="ECO:0000256" key="6">
    <source>
        <dbReference type="ARBA" id="ARBA00023136"/>
    </source>
</evidence>
<keyword evidence="4 8" id="KW-0812">Transmembrane</keyword>
<keyword evidence="3" id="KW-1003">Cell membrane</keyword>
<feature type="transmembrane region" description="Helical" evidence="8">
    <location>
        <begin position="310"/>
        <end position="332"/>
    </location>
</feature>
<protein>
    <submittedName>
        <fullName evidence="10">Integral membrane efflux protein</fullName>
    </submittedName>
</protein>
<feature type="transmembrane region" description="Helical" evidence="8">
    <location>
        <begin position="344"/>
        <end position="367"/>
    </location>
</feature>
<feature type="transmembrane region" description="Helical" evidence="8">
    <location>
        <begin position="161"/>
        <end position="192"/>
    </location>
</feature>
<dbReference type="SUPFAM" id="SSF103473">
    <property type="entry name" value="MFS general substrate transporter"/>
    <property type="match status" value="1"/>
</dbReference>
<dbReference type="eggNOG" id="COG2814">
    <property type="taxonomic scope" value="Bacteria"/>
</dbReference>
<feature type="transmembrane region" description="Helical" evidence="8">
    <location>
        <begin position="49"/>
        <end position="68"/>
    </location>
</feature>
<evidence type="ECO:0000256" key="2">
    <source>
        <dbReference type="ARBA" id="ARBA00022448"/>
    </source>
</evidence>
<evidence type="ECO:0000256" key="3">
    <source>
        <dbReference type="ARBA" id="ARBA00022475"/>
    </source>
</evidence>
<keyword evidence="2" id="KW-0813">Transport</keyword>
<dbReference type="OrthoDB" id="9775268at2"/>
<evidence type="ECO:0000256" key="1">
    <source>
        <dbReference type="ARBA" id="ARBA00004651"/>
    </source>
</evidence>
<feature type="transmembrane region" description="Helical" evidence="8">
    <location>
        <begin position="224"/>
        <end position="246"/>
    </location>
</feature>
<evidence type="ECO:0000256" key="5">
    <source>
        <dbReference type="ARBA" id="ARBA00022989"/>
    </source>
</evidence>